<dbReference type="InterPro" id="IPR001647">
    <property type="entry name" value="HTH_TetR"/>
</dbReference>
<dbReference type="InterPro" id="IPR050109">
    <property type="entry name" value="HTH-type_TetR-like_transc_reg"/>
</dbReference>
<dbReference type="PROSITE" id="PS50977">
    <property type="entry name" value="HTH_TETR_2"/>
    <property type="match status" value="1"/>
</dbReference>
<reference evidence="4 5" key="1">
    <citation type="submission" date="2020-05" db="EMBL/GenBank/DDBJ databases">
        <title>Genome Sequencing of Type Strains.</title>
        <authorList>
            <person name="Lemaire J.F."/>
            <person name="Inderbitzin P."/>
            <person name="Gregorio O.A."/>
            <person name="Collins S.B."/>
            <person name="Wespe N."/>
            <person name="Knight-Connoni V."/>
        </authorList>
    </citation>
    <scope>NUCLEOTIDE SEQUENCE [LARGE SCALE GENOMIC DNA]</scope>
    <source>
        <strain evidence="4 5">ATCC 25174</strain>
    </source>
</reference>
<organism evidence="4 5">
    <name type="scientific">Cellulomonas humilata</name>
    <dbReference type="NCBI Taxonomy" id="144055"/>
    <lineage>
        <taxon>Bacteria</taxon>
        <taxon>Bacillati</taxon>
        <taxon>Actinomycetota</taxon>
        <taxon>Actinomycetes</taxon>
        <taxon>Micrococcales</taxon>
        <taxon>Cellulomonadaceae</taxon>
        <taxon>Cellulomonas</taxon>
    </lineage>
</organism>
<accession>A0A7Y6A3Q7</accession>
<dbReference type="Proteomes" id="UP000565724">
    <property type="component" value="Unassembled WGS sequence"/>
</dbReference>
<evidence type="ECO:0000313" key="4">
    <source>
        <dbReference type="EMBL" id="NUU19214.1"/>
    </source>
</evidence>
<evidence type="ECO:0000256" key="2">
    <source>
        <dbReference type="PROSITE-ProRule" id="PRU00335"/>
    </source>
</evidence>
<dbReference type="Pfam" id="PF17926">
    <property type="entry name" value="TetR_C_21"/>
    <property type="match status" value="1"/>
</dbReference>
<dbReference type="SUPFAM" id="SSF48498">
    <property type="entry name" value="Tetracyclin repressor-like, C-terminal domain"/>
    <property type="match status" value="1"/>
</dbReference>
<dbReference type="Pfam" id="PF00440">
    <property type="entry name" value="TetR_N"/>
    <property type="match status" value="1"/>
</dbReference>
<name>A0A7Y6A3Q7_9CELL</name>
<dbReference type="EMBL" id="JABMCI010000070">
    <property type="protein sequence ID" value="NUU19214.1"/>
    <property type="molecule type" value="Genomic_DNA"/>
</dbReference>
<keyword evidence="1 2" id="KW-0238">DNA-binding</keyword>
<feature type="DNA-binding region" description="H-T-H motif" evidence="2">
    <location>
        <begin position="27"/>
        <end position="46"/>
    </location>
</feature>
<comment type="caution">
    <text evidence="4">The sequence shown here is derived from an EMBL/GenBank/DDBJ whole genome shotgun (WGS) entry which is preliminary data.</text>
</comment>
<dbReference type="InterPro" id="IPR036271">
    <property type="entry name" value="Tet_transcr_reg_TetR-rel_C_sf"/>
</dbReference>
<dbReference type="InterPro" id="IPR041467">
    <property type="entry name" value="Sco4008_C"/>
</dbReference>
<keyword evidence="5" id="KW-1185">Reference proteome</keyword>
<proteinExistence type="predicted"/>
<gene>
    <name evidence="4" type="ORF">HP550_18350</name>
</gene>
<feature type="domain" description="HTH tetR-type" evidence="3">
    <location>
        <begin position="4"/>
        <end position="64"/>
    </location>
</feature>
<dbReference type="AlphaFoldDB" id="A0A7Y6A3Q7"/>
<evidence type="ECO:0000256" key="1">
    <source>
        <dbReference type="ARBA" id="ARBA00023125"/>
    </source>
</evidence>
<dbReference type="PANTHER" id="PTHR30328:SF54">
    <property type="entry name" value="HTH-TYPE TRANSCRIPTIONAL REPRESSOR SCO4008"/>
    <property type="match status" value="1"/>
</dbReference>
<dbReference type="GO" id="GO:0006355">
    <property type="term" value="P:regulation of DNA-templated transcription"/>
    <property type="evidence" value="ECO:0007669"/>
    <property type="project" value="UniProtKB-ARBA"/>
</dbReference>
<dbReference type="PRINTS" id="PR00455">
    <property type="entry name" value="HTHTETR"/>
</dbReference>
<dbReference type="InterPro" id="IPR009057">
    <property type="entry name" value="Homeodomain-like_sf"/>
</dbReference>
<dbReference type="PANTHER" id="PTHR30328">
    <property type="entry name" value="TRANSCRIPTIONAL REPRESSOR"/>
    <property type="match status" value="1"/>
</dbReference>
<sequence>MMAADTPRRILDAAADEFAERGLAGARVDRIAERAGANKQRIYAYFTSKDQLFDAVIEDRIEQLLDAVPFDAADLPGYAVRILDFNLAHPSLVRLLLWHNLERPAVLARLPQSVESHARKVAALRAARGDDDWAADRLLAQVLGLVHGVTLAPGPDLDRTRADLHRAVSRLVG</sequence>
<dbReference type="Gene3D" id="1.10.357.10">
    <property type="entry name" value="Tetracycline Repressor, domain 2"/>
    <property type="match status" value="1"/>
</dbReference>
<dbReference type="SUPFAM" id="SSF46689">
    <property type="entry name" value="Homeodomain-like"/>
    <property type="match status" value="1"/>
</dbReference>
<evidence type="ECO:0000259" key="3">
    <source>
        <dbReference type="PROSITE" id="PS50977"/>
    </source>
</evidence>
<dbReference type="RefSeq" id="WP_175349117.1">
    <property type="nucleotide sequence ID" value="NZ_JABMCI010000070.1"/>
</dbReference>
<protein>
    <submittedName>
        <fullName evidence="4">TetR family transcriptional regulator</fullName>
    </submittedName>
</protein>
<dbReference type="GO" id="GO:0003677">
    <property type="term" value="F:DNA binding"/>
    <property type="evidence" value="ECO:0007669"/>
    <property type="project" value="UniProtKB-UniRule"/>
</dbReference>
<evidence type="ECO:0000313" key="5">
    <source>
        <dbReference type="Proteomes" id="UP000565724"/>
    </source>
</evidence>